<proteinExistence type="predicted"/>
<name>A0A1W0X5V0_HYPEX</name>
<keyword evidence="3" id="KW-1185">Reference proteome</keyword>
<comment type="caution">
    <text evidence="2">The sequence shown here is derived from an EMBL/GenBank/DDBJ whole genome shotgun (WGS) entry which is preliminary data.</text>
</comment>
<organism evidence="2 3">
    <name type="scientific">Hypsibius exemplaris</name>
    <name type="common">Freshwater tardigrade</name>
    <dbReference type="NCBI Taxonomy" id="2072580"/>
    <lineage>
        <taxon>Eukaryota</taxon>
        <taxon>Metazoa</taxon>
        <taxon>Ecdysozoa</taxon>
        <taxon>Tardigrada</taxon>
        <taxon>Eutardigrada</taxon>
        <taxon>Parachela</taxon>
        <taxon>Hypsibioidea</taxon>
        <taxon>Hypsibiidae</taxon>
        <taxon>Hypsibius</taxon>
    </lineage>
</organism>
<protein>
    <submittedName>
        <fullName evidence="2">Uncharacterized protein</fullName>
    </submittedName>
</protein>
<evidence type="ECO:0000313" key="2">
    <source>
        <dbReference type="EMBL" id="OQV22711.1"/>
    </source>
</evidence>
<dbReference type="AlphaFoldDB" id="A0A1W0X5V0"/>
<dbReference type="Proteomes" id="UP000192578">
    <property type="component" value="Unassembled WGS sequence"/>
</dbReference>
<evidence type="ECO:0000313" key="3">
    <source>
        <dbReference type="Proteomes" id="UP000192578"/>
    </source>
</evidence>
<feature type="region of interest" description="Disordered" evidence="1">
    <location>
        <begin position="81"/>
        <end position="104"/>
    </location>
</feature>
<sequence length="140" mass="15496">MLPWWIMDTAYFRKSINEDEGSCVENDAAQFVYMISFQVATSFIRNAVVIAVIPVVYCALRTEISRVAAIYRSAAPTFTDGSSATHNNNENNAPPPSPLATPRRAASRQPLSGIFLLEPGRDPILFMLSVSNLRDTVCRL</sequence>
<gene>
    <name evidence="2" type="ORF">BV898_03540</name>
</gene>
<evidence type="ECO:0000256" key="1">
    <source>
        <dbReference type="SAM" id="MobiDB-lite"/>
    </source>
</evidence>
<accession>A0A1W0X5V0</accession>
<reference evidence="3" key="1">
    <citation type="submission" date="2017-01" db="EMBL/GenBank/DDBJ databases">
        <title>Comparative genomics of anhydrobiosis in the tardigrade Hypsibius dujardini.</title>
        <authorList>
            <person name="Yoshida Y."/>
            <person name="Koutsovoulos G."/>
            <person name="Laetsch D."/>
            <person name="Stevens L."/>
            <person name="Kumar S."/>
            <person name="Horikawa D."/>
            <person name="Ishino K."/>
            <person name="Komine S."/>
            <person name="Tomita M."/>
            <person name="Blaxter M."/>
            <person name="Arakawa K."/>
        </authorList>
    </citation>
    <scope>NUCLEOTIDE SEQUENCE [LARGE SCALE GENOMIC DNA]</scope>
    <source>
        <strain evidence="3">Z151</strain>
    </source>
</reference>
<dbReference type="EMBL" id="MTYJ01000016">
    <property type="protein sequence ID" value="OQV22711.1"/>
    <property type="molecule type" value="Genomic_DNA"/>
</dbReference>